<name>A0A8K0NG56_9HYPO</name>
<gene>
    <name evidence="2" type="ORF">E4U42_004488</name>
</gene>
<dbReference type="EMBL" id="SRPY01000396">
    <property type="protein sequence ID" value="KAG5925037.1"/>
    <property type="molecule type" value="Genomic_DNA"/>
</dbReference>
<feature type="region of interest" description="Disordered" evidence="1">
    <location>
        <begin position="1"/>
        <end position="49"/>
    </location>
</feature>
<feature type="compositionally biased region" description="Polar residues" evidence="1">
    <location>
        <begin position="19"/>
        <end position="35"/>
    </location>
</feature>
<evidence type="ECO:0000313" key="2">
    <source>
        <dbReference type="EMBL" id="KAG5925037.1"/>
    </source>
</evidence>
<evidence type="ECO:0000313" key="3">
    <source>
        <dbReference type="Proteomes" id="UP000811619"/>
    </source>
</evidence>
<dbReference type="Proteomes" id="UP000811619">
    <property type="component" value="Unassembled WGS sequence"/>
</dbReference>
<protein>
    <submittedName>
        <fullName evidence="2">Uncharacterized protein</fullName>
    </submittedName>
</protein>
<proteinExistence type="predicted"/>
<feature type="region of interest" description="Disordered" evidence="1">
    <location>
        <begin position="78"/>
        <end position="99"/>
    </location>
</feature>
<reference evidence="2" key="1">
    <citation type="journal article" date="2020" name="bioRxiv">
        <title>Whole genome comparisons of ergot fungi reveals the divergence and evolution of species within the genus Claviceps are the result of varying mechanisms driving genome evolution and host range expansion.</title>
        <authorList>
            <person name="Wyka S.A."/>
            <person name="Mondo S.J."/>
            <person name="Liu M."/>
            <person name="Dettman J."/>
            <person name="Nalam V."/>
            <person name="Broders K.D."/>
        </authorList>
    </citation>
    <scope>NUCLEOTIDE SEQUENCE</scope>
    <source>
        <strain evidence="2">CCC 489</strain>
    </source>
</reference>
<comment type="caution">
    <text evidence="2">The sequence shown here is derived from an EMBL/GenBank/DDBJ whole genome shotgun (WGS) entry which is preliminary data.</text>
</comment>
<keyword evidence="3" id="KW-1185">Reference proteome</keyword>
<dbReference type="AlphaFoldDB" id="A0A8K0NG56"/>
<accession>A0A8K0NG56</accession>
<sequence length="99" mass="9886">MGGERDAAAPVPPDASWPVRQSLQSRPGIQGSQGTEAAGNDADASKANVVHAGGTSDLAAEDLAAEDLAAEDLAAEDLAEGPGQASVPPPRPRFTTVLA</sequence>
<organism evidence="2 3">
    <name type="scientific">Claviceps africana</name>
    <dbReference type="NCBI Taxonomy" id="83212"/>
    <lineage>
        <taxon>Eukaryota</taxon>
        <taxon>Fungi</taxon>
        <taxon>Dikarya</taxon>
        <taxon>Ascomycota</taxon>
        <taxon>Pezizomycotina</taxon>
        <taxon>Sordariomycetes</taxon>
        <taxon>Hypocreomycetidae</taxon>
        <taxon>Hypocreales</taxon>
        <taxon>Clavicipitaceae</taxon>
        <taxon>Claviceps</taxon>
    </lineage>
</organism>
<evidence type="ECO:0000256" key="1">
    <source>
        <dbReference type="SAM" id="MobiDB-lite"/>
    </source>
</evidence>